<comment type="caution">
    <text evidence="2">The sequence shown here is derived from an EMBL/GenBank/DDBJ whole genome shotgun (WGS) entry which is preliminary data.</text>
</comment>
<dbReference type="GeneID" id="80879361"/>
<feature type="compositionally biased region" description="Polar residues" evidence="1">
    <location>
        <begin position="237"/>
        <end position="247"/>
    </location>
</feature>
<dbReference type="RefSeq" id="XP_056043292.1">
    <property type="nucleotide sequence ID" value="XM_056184195.1"/>
</dbReference>
<dbReference type="EMBL" id="JARPMG010000006">
    <property type="protein sequence ID" value="KAJ8099842.1"/>
    <property type="molecule type" value="Genomic_DNA"/>
</dbReference>
<feature type="compositionally biased region" description="Polar residues" evidence="1">
    <location>
        <begin position="344"/>
        <end position="360"/>
    </location>
</feature>
<evidence type="ECO:0000313" key="3">
    <source>
        <dbReference type="Proteomes" id="UP001217417"/>
    </source>
</evidence>
<feature type="compositionally biased region" description="Basic residues" evidence="1">
    <location>
        <begin position="91"/>
        <end position="102"/>
    </location>
</feature>
<accession>A0AAD7QU89</accession>
<feature type="region of interest" description="Disordered" evidence="1">
    <location>
        <begin position="286"/>
        <end position="384"/>
    </location>
</feature>
<organism evidence="2 3">
    <name type="scientific">Lipomyces tetrasporus</name>
    <dbReference type="NCBI Taxonomy" id="54092"/>
    <lineage>
        <taxon>Eukaryota</taxon>
        <taxon>Fungi</taxon>
        <taxon>Dikarya</taxon>
        <taxon>Ascomycota</taxon>
        <taxon>Saccharomycotina</taxon>
        <taxon>Lipomycetes</taxon>
        <taxon>Lipomycetales</taxon>
        <taxon>Lipomycetaceae</taxon>
        <taxon>Lipomyces</taxon>
    </lineage>
</organism>
<evidence type="ECO:0000313" key="2">
    <source>
        <dbReference type="EMBL" id="KAJ8099842.1"/>
    </source>
</evidence>
<name>A0AAD7QU89_9ASCO</name>
<feature type="compositionally biased region" description="Polar residues" evidence="1">
    <location>
        <begin position="1"/>
        <end position="21"/>
    </location>
</feature>
<reference evidence="2" key="1">
    <citation type="submission" date="2023-03" db="EMBL/GenBank/DDBJ databases">
        <title>Near-Complete genome sequence of Lipomyces tetrasporous NRRL Y-64009, an oleaginous yeast capable of growing on lignocellulosic hydrolysates.</title>
        <authorList>
            <consortium name="Lawrence Berkeley National Laboratory"/>
            <person name="Jagtap S.S."/>
            <person name="Liu J.-J."/>
            <person name="Walukiewicz H.E."/>
            <person name="Pangilinan J."/>
            <person name="Lipzen A."/>
            <person name="Ahrendt S."/>
            <person name="Koriabine M."/>
            <person name="Cobaugh K."/>
            <person name="Salamov A."/>
            <person name="Yoshinaga Y."/>
            <person name="Ng V."/>
            <person name="Daum C."/>
            <person name="Grigoriev I.V."/>
            <person name="Slininger P.J."/>
            <person name="Dien B.S."/>
            <person name="Jin Y.-S."/>
            <person name="Rao C.V."/>
        </authorList>
    </citation>
    <scope>NUCLEOTIDE SEQUENCE</scope>
    <source>
        <strain evidence="2">NRRL Y-64009</strain>
    </source>
</reference>
<feature type="compositionally biased region" description="Basic residues" evidence="1">
    <location>
        <begin position="130"/>
        <end position="146"/>
    </location>
</feature>
<gene>
    <name evidence="2" type="ORF">POJ06DRAFT_117974</name>
</gene>
<feature type="region of interest" description="Disordered" evidence="1">
    <location>
        <begin position="121"/>
        <end position="157"/>
    </location>
</feature>
<feature type="region of interest" description="Disordered" evidence="1">
    <location>
        <begin position="184"/>
        <end position="274"/>
    </location>
</feature>
<feature type="region of interest" description="Disordered" evidence="1">
    <location>
        <begin position="1"/>
        <end position="104"/>
    </location>
</feature>
<sequence length="445" mass="49703">MTTNNNNTQLGSNDPKSSESPSPAPVDPKLSDRKRQLSLLSVPAGSGYLQAGYSSADPSEYESESAAENASKSQQPADLGHQSPPTSPHGIQHRRYSWRHDHHSATPIQDSRWTLYDPHPHHGNLLPGKEKHKHHHYQYRHDHHKGQPQSDKMLPPAGYVGESSSIRFRTPTYDKSHYTFSAAGSNTRSLLDQDNKTTTLPPNERPRAQESEHYPGLDHESDTESDGSPPRPVFLTRRSSSNYQTELNARRVQSRNPSDDSAESPDATSLPVKALESRVSAIKIGGRDGRLGSFPPPTEHPYRMISPSHYNRDSMAHTFYTTEPIKNRGSYSAAPNESDEGSPSYESQMARSLPRGSSNYGGALPREIEDDLLRRKSADSDNESLDAFISGSVEAGKGNEESFSPTFLFETGRQRSFDYNDYKSHFHGLWMTPREEKKPGFSYKE</sequence>
<protein>
    <submittedName>
        <fullName evidence="2">Uncharacterized protein</fullName>
    </submittedName>
</protein>
<keyword evidence="3" id="KW-1185">Reference proteome</keyword>
<dbReference type="AlphaFoldDB" id="A0AAD7QU89"/>
<proteinExistence type="predicted"/>
<evidence type="ECO:0000256" key="1">
    <source>
        <dbReference type="SAM" id="MobiDB-lite"/>
    </source>
</evidence>
<feature type="compositionally biased region" description="Polar residues" evidence="1">
    <location>
        <begin position="184"/>
        <end position="201"/>
    </location>
</feature>
<dbReference type="Proteomes" id="UP001217417">
    <property type="component" value="Unassembled WGS sequence"/>
</dbReference>
<feature type="compositionally biased region" description="Basic and acidic residues" evidence="1">
    <location>
        <begin position="204"/>
        <end position="222"/>
    </location>
</feature>